<name>A0A4S4B8J6_9RHOO</name>
<dbReference type="InterPro" id="IPR000801">
    <property type="entry name" value="Esterase-like"/>
</dbReference>
<gene>
    <name evidence="4" type="ORF">E6C76_02815</name>
</gene>
<dbReference type="Pfam" id="PF00756">
    <property type="entry name" value="Esterase"/>
    <property type="match status" value="1"/>
</dbReference>
<dbReference type="EMBL" id="SSOC01000001">
    <property type="protein sequence ID" value="THF67323.1"/>
    <property type="molecule type" value="Genomic_DNA"/>
</dbReference>
<accession>A0A4S4B8J6</accession>
<protein>
    <submittedName>
        <fullName evidence="4">Alpha/beta hydrolase</fullName>
    </submittedName>
</protein>
<keyword evidence="5" id="KW-1185">Reference proteome</keyword>
<reference evidence="4 5" key="1">
    <citation type="submission" date="2019-04" db="EMBL/GenBank/DDBJ databases">
        <title>Azoarcus nasutitermitis sp. nov. isolated from termite nest.</title>
        <authorList>
            <person name="Lin S.-Y."/>
            <person name="Hameed A."/>
            <person name="Hsu Y.-H."/>
            <person name="Young C.-C."/>
        </authorList>
    </citation>
    <scope>NUCLEOTIDE SEQUENCE [LARGE SCALE GENOMIC DNA]</scope>
    <source>
        <strain evidence="4 5">CC-YHH838</strain>
    </source>
</reference>
<dbReference type="SUPFAM" id="SSF53474">
    <property type="entry name" value="alpha/beta-Hydrolases"/>
    <property type="match status" value="1"/>
</dbReference>
<proteinExistence type="inferred from homology"/>
<evidence type="ECO:0000256" key="1">
    <source>
        <dbReference type="ARBA" id="ARBA00005622"/>
    </source>
</evidence>
<dbReference type="InterPro" id="IPR029058">
    <property type="entry name" value="AB_hydrolase_fold"/>
</dbReference>
<dbReference type="Proteomes" id="UP000308430">
    <property type="component" value="Unassembled WGS sequence"/>
</dbReference>
<dbReference type="GO" id="GO:0016788">
    <property type="term" value="F:hydrolase activity, acting on ester bonds"/>
    <property type="evidence" value="ECO:0007669"/>
    <property type="project" value="TreeGrafter"/>
</dbReference>
<comment type="similarity">
    <text evidence="1">Belongs to the esterase D family.</text>
</comment>
<evidence type="ECO:0000256" key="3">
    <source>
        <dbReference type="SAM" id="MobiDB-lite"/>
    </source>
</evidence>
<evidence type="ECO:0000313" key="5">
    <source>
        <dbReference type="Proteomes" id="UP000308430"/>
    </source>
</evidence>
<comment type="caution">
    <text evidence="4">The sequence shown here is derived from an EMBL/GenBank/DDBJ whole genome shotgun (WGS) entry which is preliminary data.</text>
</comment>
<dbReference type="OrthoDB" id="9784036at2"/>
<sequence>MAMSPVDLLKRRGVLLGLSALALPRPLRAQTAAGAAESAESVESARPRRASQTPAETIVDERVESFTLNSSAHSGEPWRIHLARPRGAAPAAGYRALYLLDGNASFPLAWHALAALRAARPALAEALDRLALVGIGYPSGLRIDTPRRYHDFTPYTAEEFRRARGVDLATGGRQVFLDFLARDVREAIARRLPIDPQQQTLFGHSLGGLFTLHVLYNRPELFQHYVATDPSFWWNGSSVLQEQAAFVAGARAAGGKLASPLRLLVENAGADAERAARPTPAASLAGLDGLRVWHRIVAGETHGSLIGPAAADAVLFAVDQVPEGAQRL</sequence>
<evidence type="ECO:0000256" key="2">
    <source>
        <dbReference type="ARBA" id="ARBA00022801"/>
    </source>
</evidence>
<evidence type="ECO:0000313" key="4">
    <source>
        <dbReference type="EMBL" id="THF67323.1"/>
    </source>
</evidence>
<feature type="compositionally biased region" description="Low complexity" evidence="3">
    <location>
        <begin position="34"/>
        <end position="44"/>
    </location>
</feature>
<dbReference type="PANTHER" id="PTHR40841">
    <property type="entry name" value="SIDEROPHORE TRIACETYLFUSARININE C ESTERASE"/>
    <property type="match status" value="1"/>
</dbReference>
<dbReference type="AlphaFoldDB" id="A0A4S4B8J6"/>
<keyword evidence="2 4" id="KW-0378">Hydrolase</keyword>
<organism evidence="4 5">
    <name type="scientific">Pseudothauera nasutitermitis</name>
    <dbReference type="NCBI Taxonomy" id="2565930"/>
    <lineage>
        <taxon>Bacteria</taxon>
        <taxon>Pseudomonadati</taxon>
        <taxon>Pseudomonadota</taxon>
        <taxon>Betaproteobacteria</taxon>
        <taxon>Rhodocyclales</taxon>
        <taxon>Zoogloeaceae</taxon>
        <taxon>Pseudothauera</taxon>
    </lineage>
</organism>
<dbReference type="InterPro" id="IPR052558">
    <property type="entry name" value="Siderophore_Hydrolase_D"/>
</dbReference>
<dbReference type="PANTHER" id="PTHR40841:SF2">
    <property type="entry name" value="SIDEROPHORE-DEGRADING ESTERASE (EUROFUNG)"/>
    <property type="match status" value="1"/>
</dbReference>
<feature type="region of interest" description="Disordered" evidence="3">
    <location>
        <begin position="34"/>
        <end position="55"/>
    </location>
</feature>
<dbReference type="Gene3D" id="3.40.50.1820">
    <property type="entry name" value="alpha/beta hydrolase"/>
    <property type="match status" value="1"/>
</dbReference>